<name>A0A6A6UE57_9PEZI</name>
<keyword evidence="3" id="KW-1185">Reference proteome</keyword>
<dbReference type="AlphaFoldDB" id="A0A6A6UE57"/>
<protein>
    <submittedName>
        <fullName evidence="2">Uncharacterized protein</fullName>
    </submittedName>
</protein>
<accession>A0A6A6UE57</accession>
<dbReference type="Proteomes" id="UP000799302">
    <property type="component" value="Unassembled WGS sequence"/>
</dbReference>
<evidence type="ECO:0000313" key="3">
    <source>
        <dbReference type="Proteomes" id="UP000799302"/>
    </source>
</evidence>
<reference evidence="2" key="1">
    <citation type="journal article" date="2020" name="Stud. Mycol.">
        <title>101 Dothideomycetes genomes: a test case for predicting lifestyles and emergence of pathogens.</title>
        <authorList>
            <person name="Haridas S."/>
            <person name="Albert R."/>
            <person name="Binder M."/>
            <person name="Bloem J."/>
            <person name="Labutti K."/>
            <person name="Salamov A."/>
            <person name="Andreopoulos B."/>
            <person name="Baker S."/>
            <person name="Barry K."/>
            <person name="Bills G."/>
            <person name="Bluhm B."/>
            <person name="Cannon C."/>
            <person name="Castanera R."/>
            <person name="Culley D."/>
            <person name="Daum C."/>
            <person name="Ezra D."/>
            <person name="Gonzalez J."/>
            <person name="Henrissat B."/>
            <person name="Kuo A."/>
            <person name="Liang C."/>
            <person name="Lipzen A."/>
            <person name="Lutzoni F."/>
            <person name="Magnuson J."/>
            <person name="Mondo S."/>
            <person name="Nolan M."/>
            <person name="Ohm R."/>
            <person name="Pangilinan J."/>
            <person name="Park H.-J."/>
            <person name="Ramirez L."/>
            <person name="Alfaro M."/>
            <person name="Sun H."/>
            <person name="Tritt A."/>
            <person name="Yoshinaga Y."/>
            <person name="Zwiers L.-H."/>
            <person name="Turgeon B."/>
            <person name="Goodwin S."/>
            <person name="Spatafora J."/>
            <person name="Crous P."/>
            <person name="Grigoriev I."/>
        </authorList>
    </citation>
    <scope>NUCLEOTIDE SEQUENCE</scope>
    <source>
        <strain evidence="2">CBS 115976</strain>
    </source>
</reference>
<dbReference type="EMBL" id="MU004234">
    <property type="protein sequence ID" value="KAF2669831.1"/>
    <property type="molecule type" value="Genomic_DNA"/>
</dbReference>
<feature type="transmembrane region" description="Helical" evidence="1">
    <location>
        <begin position="53"/>
        <end position="73"/>
    </location>
</feature>
<evidence type="ECO:0000256" key="1">
    <source>
        <dbReference type="SAM" id="Phobius"/>
    </source>
</evidence>
<keyword evidence="1" id="KW-0812">Transmembrane</keyword>
<keyword evidence="1" id="KW-1133">Transmembrane helix</keyword>
<feature type="transmembrane region" description="Helical" evidence="1">
    <location>
        <begin position="20"/>
        <end position="41"/>
    </location>
</feature>
<organism evidence="2 3">
    <name type="scientific">Microthyrium microscopicum</name>
    <dbReference type="NCBI Taxonomy" id="703497"/>
    <lineage>
        <taxon>Eukaryota</taxon>
        <taxon>Fungi</taxon>
        <taxon>Dikarya</taxon>
        <taxon>Ascomycota</taxon>
        <taxon>Pezizomycotina</taxon>
        <taxon>Dothideomycetes</taxon>
        <taxon>Dothideomycetes incertae sedis</taxon>
        <taxon>Microthyriales</taxon>
        <taxon>Microthyriaceae</taxon>
        <taxon>Microthyrium</taxon>
    </lineage>
</organism>
<evidence type="ECO:0000313" key="2">
    <source>
        <dbReference type="EMBL" id="KAF2669831.1"/>
    </source>
</evidence>
<keyword evidence="1" id="KW-0472">Membrane</keyword>
<sequence>MDLSSGSLHVGFQGRPLLDAITSLSNGSVAALCNALLMNSLLLSNNLNLSTAIWYLALLPTYQCLTFVFHSMASPSVPGQDLIQKVVEACGCSMERAVELLQV</sequence>
<gene>
    <name evidence="2" type="ORF">BT63DRAFT_400006</name>
</gene>
<proteinExistence type="predicted"/>